<evidence type="ECO:0000256" key="1">
    <source>
        <dbReference type="ARBA" id="ARBA00006484"/>
    </source>
</evidence>
<evidence type="ECO:0000313" key="4">
    <source>
        <dbReference type="Proteomes" id="UP000293952"/>
    </source>
</evidence>
<dbReference type="CDD" id="cd05233">
    <property type="entry name" value="SDR_c"/>
    <property type="match status" value="1"/>
</dbReference>
<dbReference type="EMBL" id="SETE01000005">
    <property type="protein sequence ID" value="RYM32859.1"/>
    <property type="molecule type" value="Genomic_DNA"/>
</dbReference>
<dbReference type="InterPro" id="IPR002347">
    <property type="entry name" value="SDR_fam"/>
</dbReference>
<reference evidence="3 4" key="1">
    <citation type="submission" date="2019-02" db="EMBL/GenBank/DDBJ databases">
        <title>Genome sequence of the sea-ice species Brumimicrobium glaciale.</title>
        <authorList>
            <person name="Bowman J.P."/>
        </authorList>
    </citation>
    <scope>NUCLEOTIDE SEQUENCE [LARGE SCALE GENOMIC DNA]</scope>
    <source>
        <strain evidence="3 4">IC156</strain>
    </source>
</reference>
<dbReference type="RefSeq" id="WP_130094196.1">
    <property type="nucleotide sequence ID" value="NZ_SETE01000005.1"/>
</dbReference>
<protein>
    <submittedName>
        <fullName evidence="3">SDR family oxidoreductase</fullName>
    </submittedName>
</protein>
<dbReference type="AlphaFoldDB" id="A0A4Q4KLW7"/>
<comment type="caution">
    <text evidence="3">The sequence shown here is derived from an EMBL/GenBank/DDBJ whole genome shotgun (WGS) entry which is preliminary data.</text>
</comment>
<proteinExistence type="inferred from homology"/>
<sequence length="232" mass="25177">MKNYLIVGGSSGIGAAITELLAENNNTVFATYNSNSSNSDTDKVTYHHLDVLDSEFDFDYLPETLDGLVYCPGSINLKPFARIKPEDFLADFNLQVNGAISIIQKVLPRLKKSELSSVVMFSTVAVQNGFNFHSQVAASKGAIEGLTRSLAAEFAPKIRFNAVAPSLTDTNLASKLLSSDEKKEANAQRHPMKKIGSARDIAEMAVFLLSDKANWITGQIMHVDGGMSSIKN</sequence>
<comment type="similarity">
    <text evidence="1">Belongs to the short-chain dehydrogenases/reductases (SDR) family.</text>
</comment>
<keyword evidence="4" id="KW-1185">Reference proteome</keyword>
<organism evidence="3 4">
    <name type="scientific">Brumimicrobium glaciale</name>
    <dbReference type="NCBI Taxonomy" id="200475"/>
    <lineage>
        <taxon>Bacteria</taxon>
        <taxon>Pseudomonadati</taxon>
        <taxon>Bacteroidota</taxon>
        <taxon>Flavobacteriia</taxon>
        <taxon>Flavobacteriales</taxon>
        <taxon>Crocinitomicaceae</taxon>
        <taxon>Brumimicrobium</taxon>
    </lineage>
</organism>
<dbReference type="OrthoDB" id="9803333at2"/>
<evidence type="ECO:0000256" key="2">
    <source>
        <dbReference type="ARBA" id="ARBA00023002"/>
    </source>
</evidence>
<evidence type="ECO:0000313" key="3">
    <source>
        <dbReference type="EMBL" id="RYM32859.1"/>
    </source>
</evidence>
<keyword evidence="2" id="KW-0560">Oxidoreductase</keyword>
<name>A0A4Q4KLW7_9FLAO</name>
<dbReference type="GO" id="GO:0016491">
    <property type="term" value="F:oxidoreductase activity"/>
    <property type="evidence" value="ECO:0007669"/>
    <property type="project" value="UniProtKB-KW"/>
</dbReference>
<dbReference type="Proteomes" id="UP000293952">
    <property type="component" value="Unassembled WGS sequence"/>
</dbReference>
<dbReference type="InterPro" id="IPR036291">
    <property type="entry name" value="NAD(P)-bd_dom_sf"/>
</dbReference>
<accession>A0A4Q4KLW7</accession>
<dbReference type="PANTHER" id="PTHR43477:SF1">
    <property type="entry name" value="DIHYDROANTICAPSIN 7-DEHYDROGENASE"/>
    <property type="match status" value="1"/>
</dbReference>
<dbReference type="SUPFAM" id="SSF51735">
    <property type="entry name" value="NAD(P)-binding Rossmann-fold domains"/>
    <property type="match status" value="1"/>
</dbReference>
<dbReference type="Gene3D" id="3.40.50.720">
    <property type="entry name" value="NAD(P)-binding Rossmann-like Domain"/>
    <property type="match status" value="1"/>
</dbReference>
<dbReference type="Pfam" id="PF13561">
    <property type="entry name" value="adh_short_C2"/>
    <property type="match status" value="1"/>
</dbReference>
<dbReference type="PRINTS" id="PR00081">
    <property type="entry name" value="GDHRDH"/>
</dbReference>
<dbReference type="PANTHER" id="PTHR43477">
    <property type="entry name" value="DIHYDROANTICAPSIN 7-DEHYDROGENASE"/>
    <property type="match status" value="1"/>
</dbReference>
<gene>
    <name evidence="3" type="ORF">ERX46_12440</name>
</gene>
<dbReference type="InterPro" id="IPR051122">
    <property type="entry name" value="SDR_DHRS6-like"/>
</dbReference>